<accession>A0A9X1HXY9</accession>
<feature type="transmembrane region" description="Helical" evidence="1">
    <location>
        <begin position="272"/>
        <end position="294"/>
    </location>
</feature>
<evidence type="ECO:0000313" key="2">
    <source>
        <dbReference type="EMBL" id="MCB4797631.1"/>
    </source>
</evidence>
<dbReference type="EMBL" id="JAJAPW010000001">
    <property type="protein sequence ID" value="MCB4797631.1"/>
    <property type="molecule type" value="Genomic_DNA"/>
</dbReference>
<feature type="transmembrane region" description="Helical" evidence="1">
    <location>
        <begin position="332"/>
        <end position="357"/>
    </location>
</feature>
<keyword evidence="3" id="KW-1185">Reference proteome</keyword>
<feature type="transmembrane region" description="Helical" evidence="1">
    <location>
        <begin position="77"/>
        <end position="100"/>
    </location>
</feature>
<comment type="caution">
    <text evidence="2">The sequence shown here is derived from an EMBL/GenBank/DDBJ whole genome shotgun (WGS) entry which is preliminary data.</text>
</comment>
<dbReference type="InterPro" id="IPR022134">
    <property type="entry name" value="DUF3667"/>
</dbReference>
<dbReference type="Proteomes" id="UP001139199">
    <property type="component" value="Unassembled WGS sequence"/>
</dbReference>
<reference evidence="2" key="1">
    <citation type="submission" date="2021-10" db="EMBL/GenBank/DDBJ databases">
        <title>Tamlana sargassums sp. nov., and Tamlana laminarinivorans sp. nov., two new bacteria isolated from the brown alga.</title>
        <authorList>
            <person name="Li J."/>
        </authorList>
    </citation>
    <scope>NUCLEOTIDE SEQUENCE</scope>
    <source>
        <strain evidence="2">PT2-4</strain>
    </source>
</reference>
<dbReference type="AlphaFoldDB" id="A0A9X1HXY9"/>
<organism evidence="2 3">
    <name type="scientific">Neotamlana laminarinivorans</name>
    <dbReference type="NCBI Taxonomy" id="2883124"/>
    <lineage>
        <taxon>Bacteria</taxon>
        <taxon>Pseudomonadati</taxon>
        <taxon>Bacteroidota</taxon>
        <taxon>Flavobacteriia</taxon>
        <taxon>Flavobacteriales</taxon>
        <taxon>Flavobacteriaceae</taxon>
        <taxon>Neotamlana</taxon>
    </lineage>
</organism>
<name>A0A9X1HXY9_9FLAO</name>
<proteinExistence type="predicted"/>
<keyword evidence="1" id="KW-1133">Transmembrane helix</keyword>
<dbReference type="Pfam" id="PF12412">
    <property type="entry name" value="DUF3667"/>
    <property type="match status" value="1"/>
</dbReference>
<keyword evidence="1" id="KW-0812">Transmembrane</keyword>
<evidence type="ECO:0000256" key="1">
    <source>
        <dbReference type="SAM" id="Phobius"/>
    </source>
</evidence>
<sequence>MGQLLEVCKNCDKTYYSKYRFCPHCGQQTKDKLTVGVLFANTIKNYFSVDARFFKSFFPLLFKPGFLARKFVEGKRLLFLHPAQMYLFITVVFFFLFSFVQKKQADNLNKELAKTIKNRNDEALPINVKDSLLIEKSKIEDSLALAQVKTALTKTRRYTNLSEAEIDSITNVSQQRKGDFSFDEQKIDSLIVADASDEDIYKAMGMDNDSNWFAKRMYRQILKFYKSRQGGSVLEAFYDTIPIAMFFLLPIFALILKLLYYKKGVFANHLVFCFYFFAYLFTVFSFLIAINYLISIPAKFNFLIALSTFIYFIIALKNFYKQGWFISFFKGGITSFVFLLIVAPFTASILGFIAFFFY</sequence>
<gene>
    <name evidence="2" type="ORF">LG649_02170</name>
</gene>
<dbReference type="RefSeq" id="WP_226540434.1">
    <property type="nucleotide sequence ID" value="NZ_JAJAPW010000001.1"/>
</dbReference>
<feature type="transmembrane region" description="Helical" evidence="1">
    <location>
        <begin position="241"/>
        <end position="260"/>
    </location>
</feature>
<keyword evidence="1" id="KW-0472">Membrane</keyword>
<feature type="transmembrane region" description="Helical" evidence="1">
    <location>
        <begin position="300"/>
        <end position="320"/>
    </location>
</feature>
<evidence type="ECO:0000313" key="3">
    <source>
        <dbReference type="Proteomes" id="UP001139199"/>
    </source>
</evidence>
<protein>
    <submittedName>
        <fullName evidence="2">DUF3667 domain-containing protein</fullName>
    </submittedName>
</protein>